<proteinExistence type="predicted"/>
<accession>A0AAV7VED1</accession>
<keyword evidence="3" id="KW-1185">Reference proteome</keyword>
<gene>
    <name evidence="2" type="ORF">NDU88_003054</name>
</gene>
<organism evidence="2 3">
    <name type="scientific">Pleurodeles waltl</name>
    <name type="common">Iberian ribbed newt</name>
    <dbReference type="NCBI Taxonomy" id="8319"/>
    <lineage>
        <taxon>Eukaryota</taxon>
        <taxon>Metazoa</taxon>
        <taxon>Chordata</taxon>
        <taxon>Craniata</taxon>
        <taxon>Vertebrata</taxon>
        <taxon>Euteleostomi</taxon>
        <taxon>Amphibia</taxon>
        <taxon>Batrachia</taxon>
        <taxon>Caudata</taxon>
        <taxon>Salamandroidea</taxon>
        <taxon>Salamandridae</taxon>
        <taxon>Pleurodelinae</taxon>
        <taxon>Pleurodeles</taxon>
    </lineage>
</organism>
<dbReference type="Gene3D" id="3.30.70.1820">
    <property type="entry name" value="L1 transposable element, RRM domain"/>
    <property type="match status" value="1"/>
</dbReference>
<dbReference type="Proteomes" id="UP001066276">
    <property type="component" value="Chromosome 2_1"/>
</dbReference>
<dbReference type="EMBL" id="JANPWB010000003">
    <property type="protein sequence ID" value="KAJ1199216.1"/>
    <property type="molecule type" value="Genomic_DNA"/>
</dbReference>
<evidence type="ECO:0000313" key="3">
    <source>
        <dbReference type="Proteomes" id="UP001066276"/>
    </source>
</evidence>
<protein>
    <submittedName>
        <fullName evidence="2">Uncharacterized protein</fullName>
    </submittedName>
</protein>
<feature type="coiled-coil region" evidence="1">
    <location>
        <begin position="330"/>
        <end position="357"/>
    </location>
</feature>
<dbReference type="AlphaFoldDB" id="A0AAV7VED1"/>
<name>A0AAV7VED1_PLEWA</name>
<dbReference type="PANTHER" id="PTHR11505">
    <property type="entry name" value="L1 TRANSPOSABLE ELEMENT-RELATED"/>
    <property type="match status" value="1"/>
</dbReference>
<sequence>MDKQVECLDTVEQQASEAEDEQITVLAAHKRMEKLLLVLQAKAEDLEACSRRNSLRIVDVAETTNIDNTELFIEQVISDLLGGETFSDMFFVEHPHRTLASQPIPGAAPRPTIARLLNCKDRDAALLRATELRHGEIEMSLYADFTQQVQEASKQFIPVKQKLWKLQLKYNMYTYDAIIIDGKATIFIDVKKLLQVLRHREPGGCPHQFLSSDFEEGGTQQHRIDVPILQETHLAPTSGMLKNRRMQGLWCGQFSPHTPGVPLSGLRGQAARAVDGSRWLIWTVLRDELAQATEEFFHINVVSLDRFATVWETFTVYIQGVTLSKYAGVLRSLCSRLVNSEVEISDLEKQRRETVEKNLLGSIKAKIDEYPETVQSEVNQLGKYAITQMYGEVECPGALAWLMLHRRYVDVILEELDEQWQPSHTTKTIFDLFSRYYTDLYTLQPNC</sequence>
<dbReference type="InterPro" id="IPR004244">
    <property type="entry name" value="Transposase_22"/>
</dbReference>
<evidence type="ECO:0000313" key="2">
    <source>
        <dbReference type="EMBL" id="KAJ1199216.1"/>
    </source>
</evidence>
<reference evidence="2" key="1">
    <citation type="journal article" date="2022" name="bioRxiv">
        <title>Sequencing and chromosome-scale assembly of the giantPleurodeles waltlgenome.</title>
        <authorList>
            <person name="Brown T."/>
            <person name="Elewa A."/>
            <person name="Iarovenko S."/>
            <person name="Subramanian E."/>
            <person name="Araus A.J."/>
            <person name="Petzold A."/>
            <person name="Susuki M."/>
            <person name="Suzuki K.-i.T."/>
            <person name="Hayashi T."/>
            <person name="Toyoda A."/>
            <person name="Oliveira C."/>
            <person name="Osipova E."/>
            <person name="Leigh N.D."/>
            <person name="Simon A."/>
            <person name="Yun M.H."/>
        </authorList>
    </citation>
    <scope>NUCLEOTIDE SEQUENCE</scope>
    <source>
        <strain evidence="2">20211129_DDA</strain>
        <tissue evidence="2">Liver</tissue>
    </source>
</reference>
<keyword evidence="1" id="KW-0175">Coiled coil</keyword>
<comment type="caution">
    <text evidence="2">The sequence shown here is derived from an EMBL/GenBank/DDBJ whole genome shotgun (WGS) entry which is preliminary data.</text>
</comment>
<evidence type="ECO:0000256" key="1">
    <source>
        <dbReference type="SAM" id="Coils"/>
    </source>
</evidence>